<evidence type="ECO:0000313" key="1">
    <source>
        <dbReference type="EMBL" id="QHU13118.1"/>
    </source>
</evidence>
<name>A0A6C0KA27_9ZZZZ</name>
<reference evidence="1" key="1">
    <citation type="journal article" date="2020" name="Nature">
        <title>Giant virus diversity and host interactions through global metagenomics.</title>
        <authorList>
            <person name="Schulz F."/>
            <person name="Roux S."/>
            <person name="Paez-Espino D."/>
            <person name="Jungbluth S."/>
            <person name="Walsh D.A."/>
            <person name="Denef V.J."/>
            <person name="McMahon K.D."/>
            <person name="Konstantinidis K.T."/>
            <person name="Eloe-Fadrosh E.A."/>
            <person name="Kyrpides N.C."/>
            <person name="Woyke T."/>
        </authorList>
    </citation>
    <scope>NUCLEOTIDE SEQUENCE</scope>
    <source>
        <strain evidence="1">GVMAG-S-1101176-114</strain>
    </source>
</reference>
<proteinExistence type="predicted"/>
<accession>A0A6C0KA27</accession>
<dbReference type="EMBL" id="MN740813">
    <property type="protein sequence ID" value="QHU13118.1"/>
    <property type="molecule type" value="Genomic_DNA"/>
</dbReference>
<dbReference type="AlphaFoldDB" id="A0A6C0KA27"/>
<protein>
    <submittedName>
        <fullName evidence="1">Uncharacterized protein</fullName>
    </submittedName>
</protein>
<sequence>MIRDARSVADFQNFTFSGHSRKLAGKSLMESIALGHADYACYWSLEMLCSGLVHSLWSTFFESAALHVHRACPNIMPWLAGQYERFSDIEGHFSISNMTEIRNREDARNLVCETATALSTARKQKSISLPTIKPEHDFQPLTMKENLRATTQNSSLAYRKTDDPYELAIPFNEYCFAIQTRDTTRALYWAAWMLKYASLKKKQTKETIQCGERLYVDKKYGRNLLWMLWDPLQNTNKFIDALQKMYCLRWDPGSAKSKQPFLLASIVYATEALDTAEPPRRNEAEITTMLHKIPQWIQTIQDTKNTFSTRS</sequence>
<organism evidence="1">
    <name type="scientific">viral metagenome</name>
    <dbReference type="NCBI Taxonomy" id="1070528"/>
    <lineage>
        <taxon>unclassified sequences</taxon>
        <taxon>metagenomes</taxon>
        <taxon>organismal metagenomes</taxon>
    </lineage>
</organism>